<keyword evidence="3" id="KW-1185">Reference proteome</keyword>
<sequence>MPISQVMDTILVHPALMQTVGRSVTQVSKLQNDCLAVVLISSNPKHPPPPFFFQFSSRSNTHAINIKNYSHKVLYIYYFFEEKFSNLYSLDFFFFFFSPSLSCYPFFFLSPATYFVGYFFVQANQ</sequence>
<dbReference type="AlphaFoldDB" id="A0A162NGD8"/>
<keyword evidence="1" id="KW-1133">Transmembrane helix</keyword>
<dbReference type="InParanoid" id="A0A162NGD8"/>
<dbReference type="EMBL" id="KV440992">
    <property type="protein sequence ID" value="OAD69374.1"/>
    <property type="molecule type" value="Genomic_DNA"/>
</dbReference>
<name>A0A162NGD8_PHYB8</name>
<dbReference type="RefSeq" id="XP_018287414.1">
    <property type="nucleotide sequence ID" value="XM_018440128.1"/>
</dbReference>
<proteinExistence type="predicted"/>
<evidence type="ECO:0000313" key="3">
    <source>
        <dbReference type="Proteomes" id="UP000077315"/>
    </source>
</evidence>
<feature type="transmembrane region" description="Helical" evidence="1">
    <location>
        <begin position="92"/>
        <end position="121"/>
    </location>
</feature>
<evidence type="ECO:0000256" key="1">
    <source>
        <dbReference type="SAM" id="Phobius"/>
    </source>
</evidence>
<dbReference type="VEuPathDB" id="FungiDB:PHYBLDRAFT_39607"/>
<keyword evidence="1" id="KW-0472">Membrane</keyword>
<reference evidence="3" key="1">
    <citation type="submission" date="2015-06" db="EMBL/GenBank/DDBJ databases">
        <title>Expansion of signal transduction pathways in fungi by whole-genome duplication.</title>
        <authorList>
            <consortium name="DOE Joint Genome Institute"/>
            <person name="Corrochano L.M."/>
            <person name="Kuo A."/>
            <person name="Marcet-Houben M."/>
            <person name="Polaino S."/>
            <person name="Salamov A."/>
            <person name="Villalobos J.M."/>
            <person name="Alvarez M.I."/>
            <person name="Avalos J."/>
            <person name="Benito E.P."/>
            <person name="Benoit I."/>
            <person name="Burger G."/>
            <person name="Camino L.P."/>
            <person name="Canovas D."/>
            <person name="Cerda-Olmedo E."/>
            <person name="Cheng J.-F."/>
            <person name="Dominguez A."/>
            <person name="Elias M."/>
            <person name="Eslava A.P."/>
            <person name="Glaser F."/>
            <person name="Grimwood J."/>
            <person name="Gutierrez G."/>
            <person name="Heitman J."/>
            <person name="Henrissat B."/>
            <person name="Iturriaga E.A."/>
            <person name="Lang B.F."/>
            <person name="Lavin J.L."/>
            <person name="Lee S."/>
            <person name="Li W."/>
            <person name="Lindquist E."/>
            <person name="Lopez-Garcia S."/>
            <person name="Luque E.M."/>
            <person name="Marcos A.T."/>
            <person name="Martin J."/>
            <person name="McCluskey K."/>
            <person name="Medina H.R."/>
            <person name="Miralles-Duran A."/>
            <person name="Miyazaki A."/>
            <person name="Munoz-Torres E."/>
            <person name="Oguiza J.A."/>
            <person name="Ohm R."/>
            <person name="Olmedo M."/>
            <person name="Orejas M."/>
            <person name="Ortiz-Castellanos L."/>
            <person name="Pisabarro A.G."/>
            <person name="Rodriguez-Romero J."/>
            <person name="Ruiz-Herrera J."/>
            <person name="Ruiz-Vazquez R."/>
            <person name="Sanz C."/>
            <person name="Schackwitz W."/>
            <person name="Schmutz J."/>
            <person name="Shahriari M."/>
            <person name="Shelest E."/>
            <person name="Silva-Franco F."/>
            <person name="Soanes D."/>
            <person name="Syed K."/>
            <person name="Tagua V.G."/>
            <person name="Talbot N.J."/>
            <person name="Thon M."/>
            <person name="De vries R.P."/>
            <person name="Wiebenga A."/>
            <person name="Yadav J.S."/>
            <person name="Braun E.L."/>
            <person name="Baker S."/>
            <person name="Garre V."/>
            <person name="Horwitz B."/>
            <person name="Torres-Martinez S."/>
            <person name="Idnurm A."/>
            <person name="Herrera-Estrella A."/>
            <person name="Gabaldon T."/>
            <person name="Grigoriev I.V."/>
        </authorList>
    </citation>
    <scope>NUCLEOTIDE SEQUENCE [LARGE SCALE GENOMIC DNA]</scope>
    <source>
        <strain evidence="3">NRRL 1555(-)</strain>
    </source>
</reference>
<organism evidence="2 3">
    <name type="scientific">Phycomyces blakesleeanus (strain ATCC 8743b / DSM 1359 / FGSC 10004 / NBRC 33097 / NRRL 1555)</name>
    <dbReference type="NCBI Taxonomy" id="763407"/>
    <lineage>
        <taxon>Eukaryota</taxon>
        <taxon>Fungi</taxon>
        <taxon>Fungi incertae sedis</taxon>
        <taxon>Mucoromycota</taxon>
        <taxon>Mucoromycotina</taxon>
        <taxon>Mucoromycetes</taxon>
        <taxon>Mucorales</taxon>
        <taxon>Phycomycetaceae</taxon>
        <taxon>Phycomyces</taxon>
    </lineage>
</organism>
<dbReference type="Proteomes" id="UP000077315">
    <property type="component" value="Unassembled WGS sequence"/>
</dbReference>
<evidence type="ECO:0000313" key="2">
    <source>
        <dbReference type="EMBL" id="OAD69374.1"/>
    </source>
</evidence>
<keyword evidence="1" id="KW-0812">Transmembrane</keyword>
<accession>A0A162NGD8</accession>
<gene>
    <name evidence="2" type="ORF">PHYBLDRAFT_39607</name>
</gene>
<protein>
    <submittedName>
        <fullName evidence="2">Uncharacterized protein</fullName>
    </submittedName>
</protein>
<dbReference type="GeneID" id="29001034"/>